<evidence type="ECO:0000256" key="2">
    <source>
        <dbReference type="SAM" id="Phobius"/>
    </source>
</evidence>
<name>A0A074RRE0_9AGAM</name>
<dbReference type="AlphaFoldDB" id="A0A074RRE0"/>
<protein>
    <submittedName>
        <fullName evidence="4">F-box-like domain protein</fullName>
    </submittedName>
</protein>
<feature type="domain" description="DUF6533" evidence="3">
    <location>
        <begin position="33"/>
        <end position="76"/>
    </location>
</feature>
<dbReference type="EMBL" id="AZST01000626">
    <property type="protein sequence ID" value="KEP47885.1"/>
    <property type="molecule type" value="Genomic_DNA"/>
</dbReference>
<dbReference type="PANTHER" id="PTHR38926:SF5">
    <property type="entry name" value="F-BOX AND LEUCINE-RICH REPEAT PROTEIN 6"/>
    <property type="match status" value="1"/>
</dbReference>
<dbReference type="SUPFAM" id="SSF81383">
    <property type="entry name" value="F-box domain"/>
    <property type="match status" value="1"/>
</dbReference>
<dbReference type="Pfam" id="PF20151">
    <property type="entry name" value="DUF6533"/>
    <property type="match status" value="1"/>
</dbReference>
<dbReference type="Proteomes" id="UP000027456">
    <property type="component" value="Unassembled WGS sequence"/>
</dbReference>
<feature type="transmembrane region" description="Helical" evidence="2">
    <location>
        <begin position="69"/>
        <end position="89"/>
    </location>
</feature>
<accession>A0A074RRE0</accession>
<proteinExistence type="predicted"/>
<keyword evidence="1" id="KW-0175">Coiled coil</keyword>
<dbReference type="PANTHER" id="PTHR38926">
    <property type="entry name" value="F-BOX DOMAIN CONTAINING PROTEIN, EXPRESSED"/>
    <property type="match status" value="1"/>
</dbReference>
<feature type="transmembrane region" description="Helical" evidence="2">
    <location>
        <begin position="95"/>
        <end position="120"/>
    </location>
</feature>
<dbReference type="InterPro" id="IPR045340">
    <property type="entry name" value="DUF6533"/>
</dbReference>
<organism evidence="4 5">
    <name type="scientific">Rhizoctonia solani 123E</name>
    <dbReference type="NCBI Taxonomy" id="1423351"/>
    <lineage>
        <taxon>Eukaryota</taxon>
        <taxon>Fungi</taxon>
        <taxon>Dikarya</taxon>
        <taxon>Basidiomycota</taxon>
        <taxon>Agaricomycotina</taxon>
        <taxon>Agaricomycetes</taxon>
        <taxon>Cantharellales</taxon>
        <taxon>Ceratobasidiaceae</taxon>
        <taxon>Rhizoctonia</taxon>
    </lineage>
</organism>
<comment type="caution">
    <text evidence="4">The sequence shown here is derived from an EMBL/GenBank/DDBJ whole genome shotgun (WGS) entry which is preliminary data.</text>
</comment>
<keyword evidence="2" id="KW-0812">Transmembrane</keyword>
<keyword evidence="2" id="KW-1133">Transmembrane helix</keyword>
<evidence type="ECO:0000259" key="3">
    <source>
        <dbReference type="Pfam" id="PF20151"/>
    </source>
</evidence>
<dbReference type="OrthoDB" id="2958007at2759"/>
<dbReference type="STRING" id="1423351.A0A074RRE0"/>
<feature type="transmembrane region" description="Helical" evidence="2">
    <location>
        <begin position="201"/>
        <end position="220"/>
    </location>
</feature>
<feature type="transmembrane region" description="Helical" evidence="2">
    <location>
        <begin position="159"/>
        <end position="181"/>
    </location>
</feature>
<feature type="coiled-coil region" evidence="1">
    <location>
        <begin position="308"/>
        <end position="339"/>
    </location>
</feature>
<dbReference type="HOGENOM" id="CLU_331544_0_0_1"/>
<evidence type="ECO:0000256" key="1">
    <source>
        <dbReference type="SAM" id="Coils"/>
    </source>
</evidence>
<feature type="transmembrane region" description="Helical" evidence="2">
    <location>
        <begin position="31"/>
        <end position="48"/>
    </location>
</feature>
<sequence length="864" mass="97804">MSVAGLIPASISKEFIDSITNIHSQLQTSRFMAISAITLLVYDWLTTLDKEMKFIWGRKWSFARVVYHLNRVLPLLLLSTILIPNILFAPSRYTATLWCGSIIGCLMRWVLWILIPALILTVGHALTQVTLNIGKTVYLSNPLPGVLEGCLVILPKNIWLAYLSGVLYESLVFGLLVWRIYRLSNGVGLTPLLMQLLKHGASFFAVNFGLMLISCVGSGYSKTIIVVNVSGVLTALSSIMCSRIFFSMYQFANLERGIHHISACPPPASPTEAANSGQSSFAMETVKHGKSSMNLRVSLAVPTQKLSHYKMSEELKDARENLEHALERYLAACATVRNQAQLPLFSHTQEHSTRMADEMAAIVACEKNIGRAKKFISQAINHSPFVARVNGLPDEILGRIFHITLGLQPCFTNINDPDLNDERKSVAFAQVPERLSHVCSRWRRLACSLPNLWQHIDINTDASDDMTRAYSRMNRAGRLLLDVHIIGSLLDVDDLNLWIASAAPRMKSFTLIICDQFETHESVLATCFRNCSPGTLEHLTIWKECASGPSETTLILYLDALSPDFSSPEFEPIFRQLKSLRLRQVYPYWTSQAYHGLSELHLASHQISQSELLNITITQLVAILQSSPKLRVLRLDLKVSEDQRDIDGLPTPVRLDDLEVLDLSSESRKPSLDQIEHVLPLLAPGTKPLQLTIDDLDEEKHLVLEEVVQAFFTRSNVTRLKLVCDESDYKEIDFELMSRLAPQLQQFVLDHYSWVEYSDNYVGSYPRFHERDNSAPDSRIDYLYLHYCEVDLEGCSKLLKDLVHPPRVLVFWRCSFLQNRERTFDKEEIRHAFEGVCQDVRILKWDAPNPPDDWASSDGMPCIY</sequence>
<dbReference type="SUPFAM" id="SSF52047">
    <property type="entry name" value="RNI-like"/>
    <property type="match status" value="1"/>
</dbReference>
<feature type="transmembrane region" description="Helical" evidence="2">
    <location>
        <begin position="225"/>
        <end position="246"/>
    </location>
</feature>
<dbReference type="Gene3D" id="1.20.1280.50">
    <property type="match status" value="1"/>
</dbReference>
<dbReference type="InterPro" id="IPR036047">
    <property type="entry name" value="F-box-like_dom_sf"/>
</dbReference>
<keyword evidence="5" id="KW-1185">Reference proteome</keyword>
<gene>
    <name evidence="4" type="ORF">V565_140530</name>
</gene>
<reference evidence="4 5" key="1">
    <citation type="submission" date="2013-12" db="EMBL/GenBank/DDBJ databases">
        <authorList>
            <person name="Cubeta M."/>
            <person name="Pakala S."/>
            <person name="Fedorova N."/>
            <person name="Thomas E."/>
            <person name="Dean R."/>
            <person name="Jabaji S."/>
            <person name="Neate S."/>
            <person name="Toda T."/>
            <person name="Tavantzis S."/>
            <person name="Vilgalys R."/>
            <person name="Bharathan N."/>
            <person name="Pakala S."/>
            <person name="Losada L.S."/>
            <person name="Zafar N."/>
            <person name="Nierman W."/>
        </authorList>
    </citation>
    <scope>NUCLEOTIDE SEQUENCE [LARGE SCALE GENOMIC DNA]</scope>
    <source>
        <strain evidence="4 5">123E</strain>
    </source>
</reference>
<keyword evidence="2" id="KW-0472">Membrane</keyword>
<evidence type="ECO:0000313" key="5">
    <source>
        <dbReference type="Proteomes" id="UP000027456"/>
    </source>
</evidence>
<evidence type="ECO:0000313" key="4">
    <source>
        <dbReference type="EMBL" id="KEP47885.1"/>
    </source>
</evidence>